<reference evidence="3 4" key="1">
    <citation type="submission" date="2015-05" db="EMBL/GenBank/DDBJ databases">
        <title>Complete genome sequence of Corynebacterium epidermidicanis DSM 45586, isolated from the skin of a dog suffering from pruritus.</title>
        <authorList>
            <person name="Ruckert C."/>
            <person name="Albersmeier A."/>
            <person name="Winkler A."/>
            <person name="Tauch A."/>
        </authorList>
    </citation>
    <scope>NUCLEOTIDE SEQUENCE [LARGE SCALE GENOMIC DNA]</scope>
    <source>
        <strain evidence="3 4">DSM 45586</strain>
    </source>
</reference>
<organism evidence="3 4">
    <name type="scientific">Corynebacterium epidermidicanis</name>
    <dbReference type="NCBI Taxonomy" id="1050174"/>
    <lineage>
        <taxon>Bacteria</taxon>
        <taxon>Bacillati</taxon>
        <taxon>Actinomycetota</taxon>
        <taxon>Actinomycetes</taxon>
        <taxon>Mycobacteriales</taxon>
        <taxon>Corynebacteriaceae</taxon>
        <taxon>Corynebacterium</taxon>
    </lineage>
</organism>
<dbReference type="RefSeq" id="WP_047239364.1">
    <property type="nucleotide sequence ID" value="NZ_CP011541.1"/>
</dbReference>
<name>A0A0G3GLG5_9CORY</name>
<dbReference type="InterPro" id="IPR052164">
    <property type="entry name" value="Anthracycline_SecMetBiosynth"/>
</dbReference>
<feature type="region of interest" description="Disordered" evidence="1">
    <location>
        <begin position="246"/>
        <end position="268"/>
    </location>
</feature>
<keyword evidence="3" id="KW-0456">Lyase</keyword>
<dbReference type="CDD" id="cd07247">
    <property type="entry name" value="SgaA_N_like"/>
    <property type="match status" value="2"/>
</dbReference>
<evidence type="ECO:0000313" key="4">
    <source>
        <dbReference type="Proteomes" id="UP000035368"/>
    </source>
</evidence>
<dbReference type="Pfam" id="PF18029">
    <property type="entry name" value="Glyoxalase_6"/>
    <property type="match status" value="1"/>
</dbReference>
<dbReference type="PANTHER" id="PTHR33993">
    <property type="entry name" value="GLYOXALASE-RELATED"/>
    <property type="match status" value="1"/>
</dbReference>
<keyword evidence="4" id="KW-1185">Reference proteome</keyword>
<dbReference type="STRING" id="1050174.CEPID_00910"/>
<dbReference type="KEGG" id="cei:CEPID_00910"/>
<proteinExistence type="predicted"/>
<evidence type="ECO:0000256" key="1">
    <source>
        <dbReference type="SAM" id="MobiDB-lite"/>
    </source>
</evidence>
<dbReference type="InterPro" id="IPR029068">
    <property type="entry name" value="Glyas_Bleomycin-R_OHBP_Dase"/>
</dbReference>
<evidence type="ECO:0000259" key="2">
    <source>
        <dbReference type="PROSITE" id="PS51819"/>
    </source>
</evidence>
<feature type="domain" description="VOC" evidence="2">
    <location>
        <begin position="10"/>
        <end position="118"/>
    </location>
</feature>
<dbReference type="Proteomes" id="UP000035368">
    <property type="component" value="Chromosome"/>
</dbReference>
<sequence length="268" mass="29497">MPAFSAHHGMPIWIELSTSDLRKSSHFYREILGWDIDDTDSYRIVRAQGLPVAGLVEQVDSTMPDTWVTYFYTENLDETALAVSELGGRVLAEPTDVTRGRVALCVDTAGALFGLMETDETFVSGGEPGTAVWHELTATTHYAEVGEFYRQLFGWVTTDTDADDFRYTTALEEGAAFAGIWDAQAQFPPHIPSFWQTYLGVKSADEAAALVPELGGEIMRQPWDSEFGRMVIVADSTGATITLAETPEPVAEGREEDPLEGIDLSQFQ</sequence>
<dbReference type="PANTHER" id="PTHR33993:SF14">
    <property type="entry name" value="GB|AAF24581.1"/>
    <property type="match status" value="1"/>
</dbReference>
<dbReference type="GO" id="GO:0016829">
    <property type="term" value="F:lyase activity"/>
    <property type="evidence" value="ECO:0007669"/>
    <property type="project" value="UniProtKB-KW"/>
</dbReference>
<protein>
    <submittedName>
        <fullName evidence="3">Lactoylglutathione lyase family protein</fullName>
    </submittedName>
</protein>
<dbReference type="InterPro" id="IPR041581">
    <property type="entry name" value="Glyoxalase_6"/>
</dbReference>
<dbReference type="InterPro" id="IPR037523">
    <property type="entry name" value="VOC_core"/>
</dbReference>
<accession>A0A0G3GLG5</accession>
<dbReference type="AlphaFoldDB" id="A0A0G3GLG5"/>
<dbReference type="SUPFAM" id="SSF54593">
    <property type="entry name" value="Glyoxalase/Bleomycin resistance protein/Dihydroxybiphenyl dioxygenase"/>
    <property type="match status" value="2"/>
</dbReference>
<gene>
    <name evidence="3" type="ORF">CEPID_00910</name>
</gene>
<dbReference type="EMBL" id="CP011541">
    <property type="protein sequence ID" value="AKK02076.1"/>
    <property type="molecule type" value="Genomic_DNA"/>
</dbReference>
<dbReference type="Gene3D" id="3.10.180.10">
    <property type="entry name" value="2,3-Dihydroxybiphenyl 1,2-Dioxygenase, domain 1"/>
    <property type="match status" value="2"/>
</dbReference>
<dbReference type="OrthoDB" id="9793039at2"/>
<evidence type="ECO:0000313" key="3">
    <source>
        <dbReference type="EMBL" id="AKK02076.1"/>
    </source>
</evidence>
<dbReference type="PATRIC" id="fig|1050174.4.peg.191"/>
<dbReference type="PROSITE" id="PS51819">
    <property type="entry name" value="VOC"/>
    <property type="match status" value="1"/>
</dbReference>